<organism evidence="1 2">
    <name type="scientific">Paracoccus liaowanqingii</name>
    <dbReference type="NCBI Taxonomy" id="2560053"/>
    <lineage>
        <taxon>Bacteria</taxon>
        <taxon>Pseudomonadati</taxon>
        <taxon>Pseudomonadota</taxon>
        <taxon>Alphaproteobacteria</taxon>
        <taxon>Rhodobacterales</taxon>
        <taxon>Paracoccaceae</taxon>
        <taxon>Paracoccus</taxon>
    </lineage>
</organism>
<evidence type="ECO:0000313" key="2">
    <source>
        <dbReference type="Proteomes" id="UP000296374"/>
    </source>
</evidence>
<dbReference type="AlphaFoldDB" id="A0A4Y5SRS0"/>
<dbReference type="KEGG" id="plia:E4191_18855"/>
<proteinExistence type="predicted"/>
<dbReference type="EMBL" id="CP040762">
    <property type="protein sequence ID" value="QDA36190.1"/>
    <property type="molecule type" value="Genomic_DNA"/>
</dbReference>
<evidence type="ECO:0000313" key="1">
    <source>
        <dbReference type="EMBL" id="QDA36190.1"/>
    </source>
</evidence>
<geneLocation type="plasmid" evidence="1 2">
    <name>unnamed2</name>
</geneLocation>
<name>A0A4Y5SRS0_9RHOB</name>
<accession>A0A4Y5SRS0</accession>
<sequence>MQNAQQVVNEEVARRTFTGKAVPEDLRPAFDRHRTNLVQLAMSLETAGKDSHTIRNLVASLLKSYEDDLLALIEARL</sequence>
<reference evidence="2" key="1">
    <citation type="submission" date="2019-05" db="EMBL/GenBank/DDBJ databases">
        <title>Tamlana fucoidanivorans sp. nov., isolated from the surface of algae collected from Fujian province in China.</title>
        <authorList>
            <person name="Li J."/>
        </authorList>
    </citation>
    <scope>NUCLEOTIDE SEQUENCE [LARGE SCALE GENOMIC DNA]</scope>
    <source>
        <strain evidence="2">2251</strain>
        <plasmid evidence="2">unnamed2</plasmid>
    </source>
</reference>
<dbReference type="RefSeq" id="WP_139615967.1">
    <property type="nucleotide sequence ID" value="NZ_CP040762.1"/>
</dbReference>
<keyword evidence="1" id="KW-0614">Plasmid</keyword>
<protein>
    <submittedName>
        <fullName evidence="1">Uncharacterized protein</fullName>
    </submittedName>
</protein>
<dbReference type="Proteomes" id="UP000296374">
    <property type="component" value="Plasmid unnamed2"/>
</dbReference>
<gene>
    <name evidence="1" type="ORF">E4191_18855</name>
</gene>